<dbReference type="OrthoDB" id="5429770at2759"/>
<keyword evidence="4" id="KW-1185">Reference proteome</keyword>
<dbReference type="PROSITE" id="PS50048">
    <property type="entry name" value="ZN2_CY6_FUNGAL_2"/>
    <property type="match status" value="1"/>
</dbReference>
<dbReference type="PANTHER" id="PTHR38791:SF1">
    <property type="entry name" value="TRANSCRIPTION FACTOR, PUTATIVE-RELATED"/>
    <property type="match status" value="1"/>
</dbReference>
<protein>
    <recommendedName>
        <fullName evidence="2">Zn(2)-C6 fungal-type domain-containing protein</fullName>
    </recommendedName>
</protein>
<dbReference type="PANTHER" id="PTHR38791">
    <property type="entry name" value="ZN(II)2CYS6 TRANSCRIPTION FACTOR (EUROFUNG)-RELATED-RELATED"/>
    <property type="match status" value="1"/>
</dbReference>
<evidence type="ECO:0000313" key="3">
    <source>
        <dbReference type="EMBL" id="KAH7149816.1"/>
    </source>
</evidence>
<dbReference type="CDD" id="cd00067">
    <property type="entry name" value="GAL4"/>
    <property type="match status" value="1"/>
</dbReference>
<proteinExistence type="predicted"/>
<reference evidence="3" key="1">
    <citation type="journal article" date="2021" name="Nat. Commun.">
        <title>Genetic determinants of endophytism in the Arabidopsis root mycobiome.</title>
        <authorList>
            <person name="Mesny F."/>
            <person name="Miyauchi S."/>
            <person name="Thiergart T."/>
            <person name="Pickel B."/>
            <person name="Atanasova L."/>
            <person name="Karlsson M."/>
            <person name="Huettel B."/>
            <person name="Barry K.W."/>
            <person name="Haridas S."/>
            <person name="Chen C."/>
            <person name="Bauer D."/>
            <person name="Andreopoulos W."/>
            <person name="Pangilinan J."/>
            <person name="LaButti K."/>
            <person name="Riley R."/>
            <person name="Lipzen A."/>
            <person name="Clum A."/>
            <person name="Drula E."/>
            <person name="Henrissat B."/>
            <person name="Kohler A."/>
            <person name="Grigoriev I.V."/>
            <person name="Martin F.M."/>
            <person name="Hacquard S."/>
        </authorList>
    </citation>
    <scope>NUCLEOTIDE SEQUENCE</scope>
    <source>
        <strain evidence="3">MPI-CAGE-AT-0021</strain>
    </source>
</reference>
<dbReference type="InterPro" id="IPR021858">
    <property type="entry name" value="Fun_TF"/>
</dbReference>
<keyword evidence="1" id="KW-0539">Nucleus</keyword>
<gene>
    <name evidence="3" type="ORF">B0J13DRAFT_620170</name>
</gene>
<evidence type="ECO:0000259" key="2">
    <source>
        <dbReference type="PROSITE" id="PS50048"/>
    </source>
</evidence>
<dbReference type="AlphaFoldDB" id="A0A9P9F0X0"/>
<evidence type="ECO:0000313" key="4">
    <source>
        <dbReference type="Proteomes" id="UP000717696"/>
    </source>
</evidence>
<sequence>MVNYGQPSKNCLPCRRRKLRCDLQAGGCTQCCRAKLTCHGYRDRNELAFRDETRTTRQKAVARQASALPRPTAAPQLTWYVQSRNAFLCLYVDGLSCSFDALAPLMVESPAGGYLHACVDAASLAFMAFRLNRPDMMVFANRRYLAAIQSLGMALRSSEQPARDDTLQSVLLLDVYEKIAGRHAEGPGSLGSWLSHVQGALSMVRSRPSTDFSNQTTCQLASRTAVTLAISCGVAGVSVPETLRVLCRDLDCYVRGVEWAFTSVLVGIVDLRADIRNLTSTSTDILRRARELDDKLVLVKSSMSRSWRSRRVYTAGYDPVVFGGYYDVYPSHHATQVSNAIFMMRLEMSSIIRTLDPDERCNPYSPASKTITELTRGICAAIPQFLLPEARTENAMPFSPLQLLRCNTMLYPLYAAAQLTTDPLMRDWILQSLARMAENGLKMARDVADMVTFTPEVDLWAVYAMVGCYAIAA</sequence>
<dbReference type="Proteomes" id="UP000717696">
    <property type="component" value="Unassembled WGS sequence"/>
</dbReference>
<dbReference type="Pfam" id="PF11951">
    <property type="entry name" value="Fungal_trans_2"/>
    <property type="match status" value="1"/>
</dbReference>
<dbReference type="InterPro" id="IPR053175">
    <property type="entry name" value="DHMBA_Reg_Transcription_Factor"/>
</dbReference>
<name>A0A9P9F0X0_9HYPO</name>
<feature type="domain" description="Zn(2)-C6 fungal-type" evidence="2">
    <location>
        <begin position="10"/>
        <end position="38"/>
    </location>
</feature>
<dbReference type="InterPro" id="IPR036864">
    <property type="entry name" value="Zn2-C6_fun-type_DNA-bd_sf"/>
</dbReference>
<evidence type="ECO:0000256" key="1">
    <source>
        <dbReference type="ARBA" id="ARBA00023242"/>
    </source>
</evidence>
<dbReference type="SUPFAM" id="SSF57701">
    <property type="entry name" value="Zn2/Cys6 DNA-binding domain"/>
    <property type="match status" value="1"/>
</dbReference>
<dbReference type="GO" id="GO:0000981">
    <property type="term" value="F:DNA-binding transcription factor activity, RNA polymerase II-specific"/>
    <property type="evidence" value="ECO:0007669"/>
    <property type="project" value="InterPro"/>
</dbReference>
<accession>A0A9P9F0X0</accession>
<comment type="caution">
    <text evidence="3">The sequence shown here is derived from an EMBL/GenBank/DDBJ whole genome shotgun (WGS) entry which is preliminary data.</text>
</comment>
<dbReference type="InterPro" id="IPR001138">
    <property type="entry name" value="Zn2Cys6_DnaBD"/>
</dbReference>
<dbReference type="Gene3D" id="4.10.240.10">
    <property type="entry name" value="Zn(2)-C6 fungal-type DNA-binding domain"/>
    <property type="match status" value="1"/>
</dbReference>
<dbReference type="GO" id="GO:0008270">
    <property type="term" value="F:zinc ion binding"/>
    <property type="evidence" value="ECO:0007669"/>
    <property type="project" value="InterPro"/>
</dbReference>
<organism evidence="3 4">
    <name type="scientific">Dactylonectria estremocensis</name>
    <dbReference type="NCBI Taxonomy" id="1079267"/>
    <lineage>
        <taxon>Eukaryota</taxon>
        <taxon>Fungi</taxon>
        <taxon>Dikarya</taxon>
        <taxon>Ascomycota</taxon>
        <taxon>Pezizomycotina</taxon>
        <taxon>Sordariomycetes</taxon>
        <taxon>Hypocreomycetidae</taxon>
        <taxon>Hypocreales</taxon>
        <taxon>Nectriaceae</taxon>
        <taxon>Dactylonectria</taxon>
    </lineage>
</organism>
<dbReference type="EMBL" id="JAGMUU010000006">
    <property type="protein sequence ID" value="KAH7149816.1"/>
    <property type="molecule type" value="Genomic_DNA"/>
</dbReference>